<keyword evidence="2" id="KW-0732">Signal</keyword>
<gene>
    <name evidence="4" type="ORF">DY000_02002514</name>
</gene>
<dbReference type="CDD" id="cd01958">
    <property type="entry name" value="HPS_like"/>
    <property type="match status" value="1"/>
</dbReference>
<sequence length="112" mass="11626">MAPKALAVTALLLTLNLLFFSFVTSTKSTCPTDTLKLGVCADLLGLINVLVGSPPKTPCCALLNGLANVEAAVCLCTALKANVLGINLNVPVDLSLLLNYCGKKLPYGFQCA</sequence>
<dbReference type="InterPro" id="IPR027923">
    <property type="entry name" value="Hydrophob_seed_dom"/>
</dbReference>
<dbReference type="EMBL" id="QGKV02000832">
    <property type="protein sequence ID" value="KAF3545721.1"/>
    <property type="molecule type" value="Genomic_DNA"/>
</dbReference>
<protein>
    <recommendedName>
        <fullName evidence="3">Bifunctional inhibitor/plant lipid transfer protein/seed storage helical domain-containing protein</fullName>
    </recommendedName>
</protein>
<dbReference type="Gene3D" id="1.10.110.10">
    <property type="entry name" value="Plant lipid-transfer and hydrophobic proteins"/>
    <property type="match status" value="1"/>
</dbReference>
<dbReference type="Proteomes" id="UP000266723">
    <property type="component" value="Unassembled WGS sequence"/>
</dbReference>
<dbReference type="PANTHER" id="PTHR31731">
    <property type="match status" value="1"/>
</dbReference>
<organism evidence="4 5">
    <name type="scientific">Brassica cretica</name>
    <name type="common">Mustard</name>
    <dbReference type="NCBI Taxonomy" id="69181"/>
    <lineage>
        <taxon>Eukaryota</taxon>
        <taxon>Viridiplantae</taxon>
        <taxon>Streptophyta</taxon>
        <taxon>Embryophyta</taxon>
        <taxon>Tracheophyta</taxon>
        <taxon>Spermatophyta</taxon>
        <taxon>Magnoliopsida</taxon>
        <taxon>eudicotyledons</taxon>
        <taxon>Gunneridae</taxon>
        <taxon>Pentapetalae</taxon>
        <taxon>rosids</taxon>
        <taxon>malvids</taxon>
        <taxon>Brassicales</taxon>
        <taxon>Brassicaceae</taxon>
        <taxon>Brassiceae</taxon>
        <taxon>Brassica</taxon>
    </lineage>
</organism>
<evidence type="ECO:0000256" key="1">
    <source>
        <dbReference type="ARBA" id="ARBA00008965"/>
    </source>
</evidence>
<proteinExistence type="inferred from homology"/>
<name>A0ABQ7C0Q5_BRACR</name>
<accession>A0ABQ7C0Q5</accession>
<reference evidence="4 5" key="1">
    <citation type="journal article" date="2020" name="BMC Genomics">
        <title>Intraspecific diversification of the crop wild relative Brassica cretica Lam. using demographic model selection.</title>
        <authorList>
            <person name="Kioukis A."/>
            <person name="Michalopoulou V.A."/>
            <person name="Briers L."/>
            <person name="Pirintsos S."/>
            <person name="Studholme D.J."/>
            <person name="Pavlidis P."/>
            <person name="Sarris P.F."/>
        </authorList>
    </citation>
    <scope>NUCLEOTIDE SEQUENCE [LARGE SCALE GENOMIC DNA]</scope>
    <source>
        <strain evidence="5">cv. PFS-1207/04</strain>
    </source>
</reference>
<dbReference type="InterPro" id="IPR016140">
    <property type="entry name" value="Bifunc_inhib/LTP/seed_store"/>
</dbReference>
<dbReference type="SUPFAM" id="SSF47699">
    <property type="entry name" value="Bifunctional inhibitor/lipid-transfer protein/seed storage 2S albumin"/>
    <property type="match status" value="1"/>
</dbReference>
<dbReference type="InterPro" id="IPR036312">
    <property type="entry name" value="Bifun_inhib/LTP/seed_sf"/>
</dbReference>
<feature type="chain" id="PRO_5046693672" description="Bifunctional inhibitor/plant lipid transfer protein/seed storage helical domain-containing protein" evidence="2">
    <location>
        <begin position="26"/>
        <end position="112"/>
    </location>
</feature>
<evidence type="ECO:0000259" key="3">
    <source>
        <dbReference type="SMART" id="SM00499"/>
    </source>
</evidence>
<keyword evidence="5" id="KW-1185">Reference proteome</keyword>
<dbReference type="InterPro" id="IPR051636">
    <property type="entry name" value="Plant_LTP/defense-related"/>
</dbReference>
<comment type="caution">
    <text evidence="4">The sequence shown here is derived from an EMBL/GenBank/DDBJ whole genome shotgun (WGS) entry which is preliminary data.</text>
</comment>
<dbReference type="SMART" id="SM00499">
    <property type="entry name" value="AAI"/>
    <property type="match status" value="1"/>
</dbReference>
<feature type="signal peptide" evidence="2">
    <location>
        <begin position="1"/>
        <end position="25"/>
    </location>
</feature>
<evidence type="ECO:0000256" key="2">
    <source>
        <dbReference type="SAM" id="SignalP"/>
    </source>
</evidence>
<dbReference type="Pfam" id="PF14547">
    <property type="entry name" value="Hydrophob_seed"/>
    <property type="match status" value="1"/>
</dbReference>
<evidence type="ECO:0000313" key="4">
    <source>
        <dbReference type="EMBL" id="KAF3545721.1"/>
    </source>
</evidence>
<feature type="domain" description="Bifunctional inhibitor/plant lipid transfer protein/seed storage helical" evidence="3">
    <location>
        <begin position="30"/>
        <end position="111"/>
    </location>
</feature>
<comment type="similarity">
    <text evidence="1">Belongs to the plant LTP family. PEARLI1 subfamily.</text>
</comment>
<evidence type="ECO:0000313" key="5">
    <source>
        <dbReference type="Proteomes" id="UP000266723"/>
    </source>
</evidence>